<sequence length="517" mass="58977">MPGLSGEVIDRLAPDRAIKNIQLDIRSDFILAPHFNAIFNRASDDLWSELEGQLRSGNYNPVIPLTMNVPKEGWFSRPGSILAPLDRLAYQLISDDLMPKLEEALDRNRTFSHFPSPHADEYFISNSETWEKFQERVQAICSENRYVIKADISHYFERLPQHHLINLMNAAGAKPETTKLLEEILLAFQQRNSFGIIQGVYPSDLFGNFYLSELDAHCELMGLDSARYVDDFYIGLDSLQAARFGMVQLVEHLRKDGLHLNEGKSKIFQSEHLLKEETEIDRAFDEIRMSIWGDLNSNSIHPYGFEADWEAEEDESKDEMRDKDIDTTAAINLLHEINRFSSKSDQIERFVLPLLGAAGSDAGLDHVLTELANKPHNSRIYFSYIKKFAPNDSSLRNKLEKLATSDKLTSDYQKMFLLAAMMTCPTVDRSMVNKALTWMRDPQIAKETRAMCAIFCARKGSANQKRTVRTQYENEASDYVRSAILYASRHFKGAERRTCKIAWGGHSTVNSLIAKTI</sequence>
<feature type="domain" description="Reverse transcriptase" evidence="2">
    <location>
        <begin position="50"/>
        <end position="291"/>
    </location>
</feature>
<dbReference type="PANTHER" id="PTHR34047">
    <property type="entry name" value="NUCLEAR INTRON MATURASE 1, MITOCHONDRIAL-RELATED"/>
    <property type="match status" value="1"/>
</dbReference>
<evidence type="ECO:0000256" key="1">
    <source>
        <dbReference type="ARBA" id="ARBA00034120"/>
    </source>
</evidence>
<dbReference type="PROSITE" id="PS50878">
    <property type="entry name" value="RT_POL"/>
    <property type="match status" value="1"/>
</dbReference>
<dbReference type="InterPro" id="IPR051083">
    <property type="entry name" value="GrpII_Intron_Splice-Mob/Def"/>
</dbReference>
<dbReference type="CDD" id="cd01646">
    <property type="entry name" value="RT_Bac_retron_I"/>
    <property type="match status" value="1"/>
</dbReference>
<keyword evidence="4" id="KW-0695">RNA-directed DNA polymerase</keyword>
<comment type="similarity">
    <text evidence="1">Belongs to the bacterial reverse transcriptase family.</text>
</comment>
<dbReference type="EMBL" id="PGTD01000017">
    <property type="protein sequence ID" value="PJE27384.1"/>
    <property type="molecule type" value="Genomic_DNA"/>
</dbReference>
<evidence type="ECO:0000313" key="6">
    <source>
        <dbReference type="Proteomes" id="UP000231702"/>
    </source>
</evidence>
<organism evidence="4 5">
    <name type="scientific">Pseudooceanicola antarcticus</name>
    <dbReference type="NCBI Taxonomy" id="1247613"/>
    <lineage>
        <taxon>Bacteria</taxon>
        <taxon>Pseudomonadati</taxon>
        <taxon>Pseudomonadota</taxon>
        <taxon>Alphaproteobacteria</taxon>
        <taxon>Rhodobacterales</taxon>
        <taxon>Paracoccaceae</taxon>
        <taxon>Pseudooceanicola</taxon>
    </lineage>
</organism>
<keyword evidence="4" id="KW-0548">Nucleotidyltransferase</keyword>
<evidence type="ECO:0000313" key="3">
    <source>
        <dbReference type="EMBL" id="PJE27384.1"/>
    </source>
</evidence>
<dbReference type="GO" id="GO:0003964">
    <property type="term" value="F:RNA-directed DNA polymerase activity"/>
    <property type="evidence" value="ECO:0007669"/>
    <property type="project" value="UniProtKB-KW"/>
</dbReference>
<dbReference type="InterPro" id="IPR043502">
    <property type="entry name" value="DNA/RNA_pol_sf"/>
</dbReference>
<accession>A0A285HWN7</accession>
<dbReference type="Pfam" id="PF00078">
    <property type="entry name" value="RVT_1"/>
    <property type="match status" value="1"/>
</dbReference>
<keyword evidence="6" id="KW-1185">Reference proteome</keyword>
<dbReference type="Proteomes" id="UP000231655">
    <property type="component" value="Unassembled WGS sequence"/>
</dbReference>
<reference evidence="4 5" key="1">
    <citation type="submission" date="2017-09" db="EMBL/GenBank/DDBJ databases">
        <authorList>
            <person name="Ehlers B."/>
            <person name="Leendertz F.H."/>
        </authorList>
    </citation>
    <scope>NUCLEOTIDE SEQUENCE [LARGE SCALE GENOMIC DNA]</scope>
    <source>
        <strain evidence="4 5">CGMCC 1.12662</strain>
    </source>
</reference>
<dbReference type="Proteomes" id="UP000231702">
    <property type="component" value="Unassembled WGS sequence"/>
</dbReference>
<evidence type="ECO:0000259" key="2">
    <source>
        <dbReference type="PROSITE" id="PS50878"/>
    </source>
</evidence>
<dbReference type="AlphaFoldDB" id="A0A285HWN7"/>
<dbReference type="RefSeq" id="WP_097144450.1">
    <property type="nucleotide sequence ID" value="NZ_OBEA01000001.1"/>
</dbReference>
<dbReference type="InterPro" id="IPR000477">
    <property type="entry name" value="RT_dom"/>
</dbReference>
<reference evidence="3 6" key="2">
    <citation type="journal article" date="2018" name="Int. J. Syst. Evol. Microbiol.">
        <title>Pseudooceanicola lipolyticus sp. nov., a marine alphaproteobacterium, reclassification of Oceanicola flagellatus as Pseudooceanicola flagellatus comb. nov. and emended description of the genus Pseudooceanicola.</title>
        <authorList>
            <person name="Huang M.-M."/>
            <person name="Guo L.-L."/>
            <person name="Wu Y.-H."/>
            <person name="Lai Q.-L."/>
            <person name="Shao Z.-Z."/>
            <person name="Wang C.-S."/>
            <person name="Wu M."/>
            <person name="Xu X.-W."/>
        </authorList>
    </citation>
    <scope>NUCLEOTIDE SEQUENCE [LARGE SCALE GENOMIC DNA]</scope>
    <source>
        <strain evidence="3 6">Ar-45</strain>
    </source>
</reference>
<proteinExistence type="inferred from homology"/>
<evidence type="ECO:0000313" key="5">
    <source>
        <dbReference type="Proteomes" id="UP000231655"/>
    </source>
</evidence>
<dbReference type="EMBL" id="OBEA01000001">
    <property type="protein sequence ID" value="SNY40099.1"/>
    <property type="molecule type" value="Genomic_DNA"/>
</dbReference>
<protein>
    <submittedName>
        <fullName evidence="4">Retron-type reverse transcriptase</fullName>
    </submittedName>
</protein>
<dbReference type="PANTHER" id="PTHR34047:SF8">
    <property type="entry name" value="PROTEIN YKFC"/>
    <property type="match status" value="1"/>
</dbReference>
<evidence type="ECO:0000313" key="4">
    <source>
        <dbReference type="EMBL" id="SNY40099.1"/>
    </source>
</evidence>
<dbReference type="OrthoDB" id="9780724at2"/>
<keyword evidence="4" id="KW-0808">Transferase</keyword>
<dbReference type="SUPFAM" id="SSF56672">
    <property type="entry name" value="DNA/RNA polymerases"/>
    <property type="match status" value="1"/>
</dbReference>
<name>A0A285HWN7_9RHOB</name>
<gene>
    <name evidence="3" type="ORF">CVM39_12375</name>
    <name evidence="4" type="ORF">SAMN06297129_0686</name>
</gene>